<reference evidence="3" key="1">
    <citation type="journal article" date="2014" name="Genome Announc.">
        <title>Draft genome sequences of six enterohepatic helicobacter species isolated from humans and one from rhesus macaques.</title>
        <authorList>
            <person name="Shen Z."/>
            <person name="Sheh A."/>
            <person name="Young S.K."/>
            <person name="Abouelliel A."/>
            <person name="Ward D.V."/>
            <person name="Earl A.M."/>
            <person name="Fox J.G."/>
        </authorList>
    </citation>
    <scope>NUCLEOTIDE SEQUENCE [LARGE SCALE GENOMIC DNA]</scope>
    <source>
        <strain evidence="3">MIT 98-5489</strain>
    </source>
</reference>
<organism evidence="2 3">
    <name type="scientific">Helicobacter pullorum MIT 98-5489</name>
    <dbReference type="NCBI Taxonomy" id="537972"/>
    <lineage>
        <taxon>Bacteria</taxon>
        <taxon>Pseudomonadati</taxon>
        <taxon>Campylobacterota</taxon>
        <taxon>Epsilonproteobacteria</taxon>
        <taxon>Campylobacterales</taxon>
        <taxon>Helicobacteraceae</taxon>
        <taxon>Helicobacter</taxon>
    </lineage>
</organism>
<keyword evidence="1" id="KW-0472">Membrane</keyword>
<dbReference type="AlphaFoldDB" id="C5EZE0"/>
<gene>
    <name evidence="2" type="ORF">HPMG_00712</name>
</gene>
<name>C5EZE0_9HELI</name>
<sequence length="386" mass="44336">MQIPNQSSNPLFIDEEIKAKNRSIVDNAALESKEIQTTRENKTNSNYAEEYPSLVAKNVYLNLLNPPQDILYVNQIIPIEMKLLIFSDYSNITTNFILENESIEVLNPNEKWILNQDSSLKNTFYFKIKQPSYTIPKIEVVVKTNEGEAKEATQAIEGKAIVLERKGVYSQVVAQDLQILDTKITSYDSQNNLVVLQIQGNMANLFDFHLSAYSQQGIESKSGDYKESVIFYYVIVPKSLEVLSFDYFNIQSKKYVELQVENLSQDDRISTQSDIKPKNTLQIYKILAAIFLAIVFFGLYFYKRKIIFLILGICVLAVLFYLLSIKTAVSLKPNAEIRIQPTFNSTIILKTKDVIEVKILADRHGYYKVLLEDERIGWVKEDDIQN</sequence>
<evidence type="ECO:0000256" key="1">
    <source>
        <dbReference type="SAM" id="Phobius"/>
    </source>
</evidence>
<protein>
    <recommendedName>
        <fullName evidence="4">SH3 domain protein</fullName>
    </recommendedName>
</protein>
<evidence type="ECO:0008006" key="4">
    <source>
        <dbReference type="Google" id="ProtNLM"/>
    </source>
</evidence>
<dbReference type="eggNOG" id="ENOG5030HQY">
    <property type="taxonomic scope" value="Bacteria"/>
</dbReference>
<keyword evidence="1" id="KW-0812">Transmembrane</keyword>
<keyword evidence="3" id="KW-1185">Reference proteome</keyword>
<proteinExistence type="predicted"/>
<dbReference type="Gene3D" id="2.30.30.40">
    <property type="entry name" value="SH3 Domains"/>
    <property type="match status" value="1"/>
</dbReference>
<dbReference type="EMBL" id="DS990442">
    <property type="protein sequence ID" value="EEQ63255.1"/>
    <property type="molecule type" value="Genomic_DNA"/>
</dbReference>
<dbReference type="Proteomes" id="UP000003953">
    <property type="component" value="Unassembled WGS sequence"/>
</dbReference>
<feature type="transmembrane region" description="Helical" evidence="1">
    <location>
        <begin position="283"/>
        <end position="300"/>
    </location>
</feature>
<evidence type="ECO:0000313" key="3">
    <source>
        <dbReference type="Proteomes" id="UP000003953"/>
    </source>
</evidence>
<keyword evidence="1" id="KW-1133">Transmembrane helix</keyword>
<accession>C5EZE0</accession>
<dbReference type="HOGENOM" id="CLU_046111_1_0_7"/>
<feature type="transmembrane region" description="Helical" evidence="1">
    <location>
        <begin position="306"/>
        <end position="323"/>
    </location>
</feature>
<evidence type="ECO:0000313" key="2">
    <source>
        <dbReference type="EMBL" id="EEQ63255.1"/>
    </source>
</evidence>